<feature type="domain" description="Choline/carnitine acyltransferase" evidence="3">
    <location>
        <begin position="1366"/>
        <end position="1425"/>
    </location>
</feature>
<feature type="compositionally biased region" description="Polar residues" evidence="2">
    <location>
        <begin position="1098"/>
        <end position="1132"/>
    </location>
</feature>
<dbReference type="PANTHER" id="PTHR21685">
    <property type="entry name" value="TON-B BOX DOMAIN"/>
    <property type="match status" value="1"/>
</dbReference>
<feature type="compositionally biased region" description="Polar residues" evidence="2">
    <location>
        <begin position="58"/>
        <end position="78"/>
    </location>
</feature>
<feature type="non-terminal residue" evidence="5">
    <location>
        <position position="1"/>
    </location>
</feature>
<feature type="compositionally biased region" description="Low complexity" evidence="2">
    <location>
        <begin position="881"/>
        <end position="892"/>
    </location>
</feature>
<feature type="region of interest" description="Disordered" evidence="2">
    <location>
        <begin position="246"/>
        <end position="276"/>
    </location>
</feature>
<feature type="region of interest" description="Disordered" evidence="2">
    <location>
        <begin position="1182"/>
        <end position="1206"/>
    </location>
</feature>
<dbReference type="EMBL" id="JAHRIO010090971">
    <property type="protein sequence ID" value="MEQ2188386.1"/>
    <property type="molecule type" value="Genomic_DNA"/>
</dbReference>
<dbReference type="Pfam" id="PF00755">
    <property type="entry name" value="Carn_acyltransf"/>
    <property type="match status" value="1"/>
</dbReference>
<dbReference type="Gene3D" id="1.10.275.20">
    <property type="entry name" value="Choline/Carnitine o-acyltransferase"/>
    <property type="match status" value="1"/>
</dbReference>
<feature type="region of interest" description="Disordered" evidence="2">
    <location>
        <begin position="576"/>
        <end position="595"/>
    </location>
</feature>
<evidence type="ECO:0000256" key="2">
    <source>
        <dbReference type="SAM" id="MobiDB-lite"/>
    </source>
</evidence>
<feature type="compositionally biased region" description="Basic and acidic residues" evidence="2">
    <location>
        <begin position="305"/>
        <end position="346"/>
    </location>
</feature>
<feature type="region of interest" description="Disordered" evidence="2">
    <location>
        <begin position="1058"/>
        <end position="1165"/>
    </location>
</feature>
<feature type="compositionally biased region" description="Basic and acidic residues" evidence="2">
    <location>
        <begin position="489"/>
        <end position="508"/>
    </location>
</feature>
<feature type="region of interest" description="Disordered" evidence="2">
    <location>
        <begin position="168"/>
        <end position="199"/>
    </location>
</feature>
<dbReference type="Pfam" id="PF13914">
    <property type="entry name" value="Phostensin"/>
    <property type="match status" value="1"/>
</dbReference>
<feature type="region of interest" description="Disordered" evidence="2">
    <location>
        <begin position="880"/>
        <end position="978"/>
    </location>
</feature>
<reference evidence="5 6" key="1">
    <citation type="submission" date="2021-06" db="EMBL/GenBank/DDBJ databases">
        <authorList>
            <person name="Palmer J.M."/>
        </authorList>
    </citation>
    <scope>NUCLEOTIDE SEQUENCE [LARGE SCALE GENOMIC DNA]</scope>
    <source>
        <strain evidence="5 6">GA_2019</strain>
        <tissue evidence="5">Muscle</tissue>
    </source>
</reference>
<evidence type="ECO:0000256" key="1">
    <source>
        <dbReference type="ARBA" id="ARBA00023315"/>
    </source>
</evidence>
<organism evidence="5 6">
    <name type="scientific">Goodea atripinnis</name>
    <dbReference type="NCBI Taxonomy" id="208336"/>
    <lineage>
        <taxon>Eukaryota</taxon>
        <taxon>Metazoa</taxon>
        <taxon>Chordata</taxon>
        <taxon>Craniata</taxon>
        <taxon>Vertebrata</taxon>
        <taxon>Euteleostomi</taxon>
        <taxon>Actinopterygii</taxon>
        <taxon>Neopterygii</taxon>
        <taxon>Teleostei</taxon>
        <taxon>Neoteleostei</taxon>
        <taxon>Acanthomorphata</taxon>
        <taxon>Ovalentaria</taxon>
        <taxon>Atherinomorphae</taxon>
        <taxon>Cyprinodontiformes</taxon>
        <taxon>Goodeidae</taxon>
        <taxon>Goodea</taxon>
    </lineage>
</organism>
<dbReference type="InterPro" id="IPR042572">
    <property type="entry name" value="Carn_acyl_trans_N"/>
</dbReference>
<feature type="compositionally biased region" description="Basic and acidic residues" evidence="2">
    <location>
        <begin position="405"/>
        <end position="419"/>
    </location>
</feature>
<feature type="region of interest" description="Disordered" evidence="2">
    <location>
        <begin position="1"/>
        <end position="21"/>
    </location>
</feature>
<gene>
    <name evidence="5" type="ORF">GOODEAATRI_014372</name>
</gene>
<feature type="region of interest" description="Disordered" evidence="2">
    <location>
        <begin position="647"/>
        <end position="672"/>
    </location>
</feature>
<dbReference type="InterPro" id="IPR026671">
    <property type="entry name" value="PPP1R18/Tprn"/>
</dbReference>
<evidence type="ECO:0008006" key="7">
    <source>
        <dbReference type="Google" id="ProtNLM"/>
    </source>
</evidence>
<proteinExistence type="predicted"/>
<keyword evidence="6" id="KW-1185">Reference proteome</keyword>
<keyword evidence="1" id="KW-0808">Transferase</keyword>
<dbReference type="PANTHER" id="PTHR21685:SF0">
    <property type="entry name" value="PHOSTENSIN"/>
    <property type="match status" value="1"/>
</dbReference>
<evidence type="ECO:0000313" key="6">
    <source>
        <dbReference type="Proteomes" id="UP001476798"/>
    </source>
</evidence>
<comment type="caution">
    <text evidence="5">The sequence shown here is derived from an EMBL/GenBank/DDBJ whole genome shotgun (WGS) entry which is preliminary data.</text>
</comment>
<feature type="region of interest" description="Disordered" evidence="2">
    <location>
        <begin position="378"/>
        <end position="460"/>
    </location>
</feature>
<name>A0ABV0PXZ5_9TELE</name>
<accession>A0ABV0PXZ5</accession>
<feature type="region of interest" description="Disordered" evidence="2">
    <location>
        <begin position="489"/>
        <end position="512"/>
    </location>
</feature>
<dbReference type="SUPFAM" id="SSF52777">
    <property type="entry name" value="CoA-dependent acyltransferases"/>
    <property type="match status" value="1"/>
</dbReference>
<feature type="compositionally biased region" description="Basic and acidic residues" evidence="2">
    <location>
        <begin position="916"/>
        <end position="941"/>
    </location>
</feature>
<keyword evidence="1" id="KW-0012">Acyltransferase</keyword>
<dbReference type="InterPro" id="IPR025907">
    <property type="entry name" value="Phostensin/Taperin_PP1-bd_dom"/>
</dbReference>
<evidence type="ECO:0000259" key="3">
    <source>
        <dbReference type="Pfam" id="PF00755"/>
    </source>
</evidence>
<feature type="compositionally biased region" description="Acidic residues" evidence="2">
    <location>
        <begin position="942"/>
        <end position="958"/>
    </location>
</feature>
<feature type="compositionally biased region" description="Basic and acidic residues" evidence="2">
    <location>
        <begin position="695"/>
        <end position="707"/>
    </location>
</feature>
<feature type="compositionally biased region" description="Basic and acidic residues" evidence="2">
    <location>
        <begin position="1066"/>
        <end position="1089"/>
    </location>
</feature>
<feature type="compositionally biased region" description="Low complexity" evidence="2">
    <location>
        <begin position="1136"/>
        <end position="1162"/>
    </location>
</feature>
<dbReference type="InterPro" id="IPR039551">
    <property type="entry name" value="Cho/carn_acyl_trans"/>
</dbReference>
<feature type="region of interest" description="Disordered" evidence="2">
    <location>
        <begin position="55"/>
        <end position="91"/>
    </location>
</feature>
<feature type="compositionally biased region" description="Basic and acidic residues" evidence="2">
    <location>
        <begin position="1"/>
        <end position="18"/>
    </location>
</feature>
<sequence length="1443" mass="161738">RREEEERERREKEEEEKLASMPAWKRGIIQRRKAKQETLGDRERDICLLQVDLRTPSDGFSDTDSSVTVNLGSETSLSPDPGLWLDGEPKPESQVSVETIVPVHENPFIRTQSVWRKGKDPEAANEVEVKEKEKLYLKSQEVEMSRGRDIELKIERFRDLTEGWEQEKIRNKSLGKERENNQEGCENEKKQWKESGRDAVKEQELFKAKKEIEEKDIPQSSCQFSPVLPCLRTIRADNIIIIEQDRKGSDERRARWREVERETPEEDQQGKRGMKMDLREILAGGGSVTEIRASEVLIIKPSVSLEERTGGGGKSREEGEVKSSLDLTRDMKSEMSWMREKEKDRPWGQATVINKDDGGDSWDDNVFIERGGRVSKLLSKFGQHPKPPSRSKSSEDFLQPGRRKYSGDQDDRQSEERKANGKSMLLKNIPKRSFSFSDRVIGTEENGLGDEGGEERIHPEKNVAPWVDVAGVAKLHMRCKERFGKHRDVKTEDEKGGAVPRKKDAEMWKKHRSELKKVEPVNKRSAEKVKDANGDKGFTVASVKNTEGISFARRVPIRQDGRARAEIDARRLTTERRLEKGSEAGEVSDVRRDDGLERKVQTETIYIGATYEESPIPSEAPESHHKHDSAFTECDSVLSTVPDQIPHKGPEWSGTGPQGPYLMHSSSSQQTEDLISKIEKIGDTTIYINEREETAHTATHEGCKEDPQTGSHIGSEREIPRSLRRIAPTAIQPGPLEVQIPRTVFYVAEEMPERKSSDCQSSDGQDWEGGHKVERRNSWKIGKPLSRIESLREKIRQRELDKQRQRQAQIGDGCETANICDAPVAEDRYEVRRSEIKKEWEAVACTQARPAELESGEGEAAGQSSTGVCDVRREVGILKTSPQVPVSVPSSQDDSREEVTDECSAAASEVPSEGSKISEDETDPLKHVELHLEYHRGRYESTEEEDEEVDRELSEEELERYTTSTDSIGSLSPSPPHPNSLAAMSRIYNLETTGSRSGLYLRNRTVDIPSSVHLVKVKPFISNSQPGDSKALTGEDIHGVQTIQTQLEQFQLKEQEVLKSSANTSTKERETKLQRSPKRELKLKVKEAEETPELNPKESPQQICSPTSQLKKTITVTPSFLRNQSPDNSLKPTNCAPTPASSPCSPSPATSPSISPSPSPSTKLFSIRSASGGQVKRGATFTVTPKKPVGGGVTGSAARPTAAKAPLQQTMTPNVDEPAKKKYPAVEEIEVIGGYQNLERSCLVKSKVTPKRGKVCFDEDQLEQVCEYPSETFMRTLSPLPYDLESKEKLHGEEAHKDDGEGDGEAVVFKCRKTTETATGLRVRIRGRNSGTRCPGTVLHPYFAGRSRTVSPRYESCFYSTVPLQPVPPLTQTLQGYLWALEPLLPPEELNHTRRMVQEFGRPGGLGQQLQEGLERRARHTKNWVCGTDTLKLDVGGCIVSIG</sequence>
<evidence type="ECO:0000313" key="5">
    <source>
        <dbReference type="EMBL" id="MEQ2188386.1"/>
    </source>
</evidence>
<protein>
    <recommendedName>
        <fullName evidence="7">Phostensin</fullName>
    </recommendedName>
</protein>
<feature type="region of interest" description="Disordered" evidence="2">
    <location>
        <begin position="303"/>
        <end position="366"/>
    </location>
</feature>
<dbReference type="Proteomes" id="UP001476798">
    <property type="component" value="Unassembled WGS sequence"/>
</dbReference>
<feature type="region of interest" description="Disordered" evidence="2">
    <location>
        <begin position="695"/>
        <end position="717"/>
    </location>
</feature>
<evidence type="ECO:0000259" key="4">
    <source>
        <dbReference type="Pfam" id="PF13914"/>
    </source>
</evidence>
<feature type="domain" description="Phostensin/Taperin PP1-binding" evidence="4">
    <location>
        <begin position="1170"/>
        <end position="1272"/>
    </location>
</feature>
<feature type="region of interest" description="Disordered" evidence="2">
    <location>
        <begin position="608"/>
        <end position="627"/>
    </location>
</feature>